<keyword evidence="1" id="KW-0678">Repressor</keyword>
<dbReference type="PROSITE" id="PS50977">
    <property type="entry name" value="HTH_TETR_2"/>
    <property type="match status" value="1"/>
</dbReference>
<evidence type="ECO:0000256" key="4">
    <source>
        <dbReference type="ARBA" id="ARBA00023163"/>
    </source>
</evidence>
<protein>
    <submittedName>
        <fullName evidence="7">Transcriptional regulator, TetR family</fullName>
    </submittedName>
</protein>
<dbReference type="RefSeq" id="WP_146071341.1">
    <property type="nucleotide sequence ID" value="NZ_FNUY01000004.1"/>
</dbReference>
<feature type="DNA-binding region" description="H-T-H motif" evidence="5">
    <location>
        <begin position="38"/>
        <end position="57"/>
    </location>
</feature>
<feature type="domain" description="HTH tetR-type" evidence="6">
    <location>
        <begin position="15"/>
        <end position="75"/>
    </location>
</feature>
<keyword evidence="4" id="KW-0804">Transcription</keyword>
<dbReference type="Proteomes" id="UP000236743">
    <property type="component" value="Unassembled WGS sequence"/>
</dbReference>
<dbReference type="GO" id="GO:0000976">
    <property type="term" value="F:transcription cis-regulatory region binding"/>
    <property type="evidence" value="ECO:0007669"/>
    <property type="project" value="TreeGrafter"/>
</dbReference>
<dbReference type="Pfam" id="PF13977">
    <property type="entry name" value="TetR_C_6"/>
    <property type="match status" value="1"/>
</dbReference>
<keyword evidence="3 5" id="KW-0238">DNA-binding</keyword>
<gene>
    <name evidence="7" type="ORF">SAMN04488115_104403</name>
</gene>
<accession>A0A1H5ZEG9</accession>
<dbReference type="InterPro" id="IPR009057">
    <property type="entry name" value="Homeodomain-like_sf"/>
</dbReference>
<dbReference type="OrthoDB" id="9802802at2"/>
<keyword evidence="8" id="KW-1185">Reference proteome</keyword>
<evidence type="ECO:0000259" key="6">
    <source>
        <dbReference type="PROSITE" id="PS50977"/>
    </source>
</evidence>
<evidence type="ECO:0000256" key="5">
    <source>
        <dbReference type="PROSITE-ProRule" id="PRU00335"/>
    </source>
</evidence>
<dbReference type="InterPro" id="IPR050109">
    <property type="entry name" value="HTH-type_TetR-like_transc_reg"/>
</dbReference>
<proteinExistence type="predicted"/>
<dbReference type="PANTHER" id="PTHR30055:SF226">
    <property type="entry name" value="HTH-TYPE TRANSCRIPTIONAL REGULATOR PKSA"/>
    <property type="match status" value="1"/>
</dbReference>
<dbReference type="PANTHER" id="PTHR30055">
    <property type="entry name" value="HTH-TYPE TRANSCRIPTIONAL REGULATOR RUTR"/>
    <property type="match status" value="1"/>
</dbReference>
<name>A0A1H5ZEG9_9HYPH</name>
<evidence type="ECO:0000256" key="1">
    <source>
        <dbReference type="ARBA" id="ARBA00022491"/>
    </source>
</evidence>
<evidence type="ECO:0000256" key="3">
    <source>
        <dbReference type="ARBA" id="ARBA00023125"/>
    </source>
</evidence>
<dbReference type="SUPFAM" id="SSF48498">
    <property type="entry name" value="Tetracyclin repressor-like, C-terminal domain"/>
    <property type="match status" value="1"/>
</dbReference>
<evidence type="ECO:0000313" key="7">
    <source>
        <dbReference type="EMBL" id="SEG34838.1"/>
    </source>
</evidence>
<keyword evidence="2" id="KW-0805">Transcription regulation</keyword>
<dbReference type="InterPro" id="IPR001647">
    <property type="entry name" value="HTH_TetR"/>
</dbReference>
<sequence length="218" mass="23408">MPPHSPAMLQDGALSERHTRILDAAERVFARAGFHAATMNDVANEAGMSPGNLYRYFASKDAIIAGMAERDRTQIAADFAGLDPSKGNLLDQLDALGRRHLVDEPREKAIIALQIWAEAARNPSMAQMCADIDGTVVQGLAAAITGAKAGGELPANLDDARYLQAIFMMADGFFCRRAMDPNFDAAMGAETLFAAMRGLAQVMLLPPQDALSEDMPRS</sequence>
<evidence type="ECO:0000313" key="8">
    <source>
        <dbReference type="Proteomes" id="UP000236743"/>
    </source>
</evidence>
<dbReference type="Pfam" id="PF00440">
    <property type="entry name" value="TetR_N"/>
    <property type="match status" value="1"/>
</dbReference>
<dbReference type="SUPFAM" id="SSF46689">
    <property type="entry name" value="Homeodomain-like"/>
    <property type="match status" value="1"/>
</dbReference>
<dbReference type="InterPro" id="IPR036271">
    <property type="entry name" value="Tet_transcr_reg_TetR-rel_C_sf"/>
</dbReference>
<reference evidence="7 8" key="1">
    <citation type="submission" date="2016-10" db="EMBL/GenBank/DDBJ databases">
        <authorList>
            <person name="de Groot N.N."/>
        </authorList>
    </citation>
    <scope>NUCLEOTIDE SEQUENCE [LARGE SCALE GENOMIC DNA]</scope>
    <source>
        <strain evidence="7 8">DSM 26656</strain>
    </source>
</reference>
<dbReference type="PRINTS" id="PR00455">
    <property type="entry name" value="HTHTETR"/>
</dbReference>
<dbReference type="GO" id="GO:0003700">
    <property type="term" value="F:DNA-binding transcription factor activity"/>
    <property type="evidence" value="ECO:0007669"/>
    <property type="project" value="TreeGrafter"/>
</dbReference>
<dbReference type="AlphaFoldDB" id="A0A1H5ZEG9"/>
<evidence type="ECO:0000256" key="2">
    <source>
        <dbReference type="ARBA" id="ARBA00023015"/>
    </source>
</evidence>
<dbReference type="Gene3D" id="1.10.357.10">
    <property type="entry name" value="Tetracycline Repressor, domain 2"/>
    <property type="match status" value="1"/>
</dbReference>
<dbReference type="InterPro" id="IPR039538">
    <property type="entry name" value="BetI_C"/>
</dbReference>
<dbReference type="EMBL" id="FNUY01000004">
    <property type="protein sequence ID" value="SEG34838.1"/>
    <property type="molecule type" value="Genomic_DNA"/>
</dbReference>
<organism evidence="7 8">
    <name type="scientific">Bosea lathyri</name>
    <dbReference type="NCBI Taxonomy" id="1036778"/>
    <lineage>
        <taxon>Bacteria</taxon>
        <taxon>Pseudomonadati</taxon>
        <taxon>Pseudomonadota</taxon>
        <taxon>Alphaproteobacteria</taxon>
        <taxon>Hyphomicrobiales</taxon>
        <taxon>Boseaceae</taxon>
        <taxon>Bosea</taxon>
    </lineage>
</organism>